<keyword evidence="4 7" id="KW-1133">Transmembrane helix</keyword>
<dbReference type="Pfam" id="PF00931">
    <property type="entry name" value="NB-ARC"/>
    <property type="match status" value="1"/>
</dbReference>
<protein>
    <submittedName>
        <fullName evidence="10">Calcium-independent phospholipase</fullName>
    </submittedName>
</protein>
<name>A0A8H5JLH2_9HYPO</name>
<dbReference type="EMBL" id="JAAOAO010000195">
    <property type="protein sequence ID" value="KAF5557607.1"/>
    <property type="molecule type" value="Genomic_DNA"/>
</dbReference>
<dbReference type="GO" id="GO:0016020">
    <property type="term" value="C:membrane"/>
    <property type="evidence" value="ECO:0007669"/>
    <property type="project" value="UniProtKB-SubCell"/>
</dbReference>
<dbReference type="Gene3D" id="3.40.50.1580">
    <property type="entry name" value="Nucleoside phosphorylase domain"/>
    <property type="match status" value="1"/>
</dbReference>
<dbReference type="InterPro" id="IPR035994">
    <property type="entry name" value="Nucleoside_phosphorylase_sf"/>
</dbReference>
<sequence>MRRSFDLLATLGLGFSITNFWVLYASCFGQSLLYGGAQTTVFGLIVACAVQWLITLGLAEQASALPSLEDLPSSLLVKESARIETSSHVSLKGDTKATMADLDPALYTIAWIAPLEIEAQAALHMLDHKHEGRFPTSRGDDYVFEAGDINGHNIIIATLPIGQEYGTGSAAAIASQIKKFFPNLWFGLLVGVAAGLPNHQKDPPIDIQLGDVLVGLSTPESAGLIAYDLGKETADGFQLLNDRRVLAPVETVVRSAIGSIKMSLNDTEAFLPFYESIKNKHHSSGTFIDPGQEEDVLYYTESSTGARKVMQRKQRPSSNRTRVWYGSIGSGEKLTKNSQKRDHLRDTYNLIGLEMEAAGIMNRVPVGVIRGVCDYADENKNKKWQPFAAAMAAAYAKAVLLRIGSGQAAPKSMALQTGLILCDLPTRTDRFFGREDELLKIENSLEHTSDSLKSVILCGISGSGKTQLAREYVARKANNFSAILWIDASTELTAEQSWNSCASYIQRKVPGLKVQDSYTSLRSFVMEWLRTTVAKDWLVIIDRADAPMATKRLLDPFTTLNHGSLCITTTHQAIARAMRTKQILIERLDPVSSQNLILWRAFESQEEHSSQVLDSVVRTAKALDGFPLALELAGILIYEGIVPLKTFAETFASKYNQLARFNVDPGIWLWNRSDSLFEMFDELYHSLVAKSPNAGLLLTLCAVYGPWNLPISLIQGLQIYTDDERSDNLTCWGQLKALLNDDVELNLAIYEICRWRFATIGDQRAEWIMKTSFGLAWHRESVKQSSETMAEEGSQIDANRGFLHLFDKCLNSIENHVPGEDLEPATGKFARHYYTFCSCSAPLYLSSGNSAKAKELFSVAINYARSSDSRVGDLDAAKEALESALEIAEGICGYRSEQTLEIVAQLKTVSEGIAIEQDHRQRAAVASTGSKLNEVQSNAEQSSSSSSQPLKRSSRVANFFLRGLGLRSDPQNVERRSEPEYQIVDPVPVPQYILQSPDLLGNWIAQDQHNSYRYTLRSRDELASQAPEVVSNEIGYIPLTGFTIDEPMKSNDPGLALEICLLNPAVFIPAASGVAPGVRGTLRLRVKDRVQVEAITLTLRAVQRANWLPPDIPPTRSEQFQEELEFQSTALFQTTESRQGAPYGSDCQYLVSSSAPSSKASTQAEPANSKSFPGGLYCYPFQFTLANDRLPTARLRHGSLTWLLKATLTFYETSGFSRDIELVKEVPVIRNRTFNQEAITRWGLCSGRITFPYRIWIKHSQFFFGDKIPVFIAFGPSITSARMLKFKCSIVQTEEYWTPDGRNTCTVSPREIAIFERVSNLSEGSDLVTYKPVGPKPGPLSILYDDVYLPTCKGTDQNEKYHLRASCTLRGMQITHHLQAVRWATDCGVDIISMSWTIETPVPVNPEIESLQEAVRRASNHIIVMFCSTSDQGSMTNDHNCYPGDFGGCYRIGSASNRGDAMAWVKVEKVDFLLPGSKVPFSVTEGKTNLHESGSSIATAAASGLAAFLMACSWLLDKKDNYFKDYNNMKRAFHNLAQGHKFPAVSERLEKLFMRKLERIQGKDEKTVSELPMEWSDECQRALGEIINGIKDTT</sequence>
<keyword evidence="3 7" id="KW-0812">Transmembrane</keyword>
<dbReference type="SUPFAM" id="SSF53167">
    <property type="entry name" value="Purine and uridine phosphorylases"/>
    <property type="match status" value="1"/>
</dbReference>
<evidence type="ECO:0000256" key="2">
    <source>
        <dbReference type="ARBA" id="ARBA00022448"/>
    </source>
</evidence>
<comment type="caution">
    <text evidence="10">The sequence shown here is derived from an EMBL/GenBank/DDBJ whole genome shotgun (WGS) entry which is preliminary data.</text>
</comment>
<dbReference type="Pfam" id="PF00082">
    <property type="entry name" value="Peptidase_S8"/>
    <property type="match status" value="1"/>
</dbReference>
<dbReference type="InterPro" id="IPR027417">
    <property type="entry name" value="P-loop_NTPase"/>
</dbReference>
<organism evidence="10 11">
    <name type="scientific">Fusarium napiforme</name>
    <dbReference type="NCBI Taxonomy" id="42672"/>
    <lineage>
        <taxon>Eukaryota</taxon>
        <taxon>Fungi</taxon>
        <taxon>Dikarya</taxon>
        <taxon>Ascomycota</taxon>
        <taxon>Pezizomycotina</taxon>
        <taxon>Sordariomycetes</taxon>
        <taxon>Hypocreomycetidae</taxon>
        <taxon>Hypocreales</taxon>
        <taxon>Nectriaceae</taxon>
        <taxon>Fusarium</taxon>
        <taxon>Fusarium fujikuroi species complex</taxon>
    </lineage>
</organism>
<dbReference type="GO" id="GO:0006508">
    <property type="term" value="P:proteolysis"/>
    <property type="evidence" value="ECO:0007669"/>
    <property type="project" value="InterPro"/>
</dbReference>
<evidence type="ECO:0000256" key="7">
    <source>
        <dbReference type="SAM" id="Phobius"/>
    </source>
</evidence>
<dbReference type="GO" id="GO:0006865">
    <property type="term" value="P:amino acid transport"/>
    <property type="evidence" value="ECO:0007669"/>
    <property type="project" value="InterPro"/>
</dbReference>
<evidence type="ECO:0000256" key="6">
    <source>
        <dbReference type="SAM" id="MobiDB-lite"/>
    </source>
</evidence>
<dbReference type="InterPro" id="IPR014752">
    <property type="entry name" value="Arrestin-like_C"/>
</dbReference>
<dbReference type="SUPFAM" id="SSF52743">
    <property type="entry name" value="Subtilisin-like"/>
    <property type="match status" value="1"/>
</dbReference>
<evidence type="ECO:0000313" key="10">
    <source>
        <dbReference type="EMBL" id="KAF5557607.1"/>
    </source>
</evidence>
<evidence type="ECO:0000259" key="8">
    <source>
        <dbReference type="Pfam" id="PF00082"/>
    </source>
</evidence>
<feature type="domain" description="NB-ARC" evidence="9">
    <location>
        <begin position="435"/>
        <end position="596"/>
    </location>
</feature>
<keyword evidence="11" id="KW-1185">Reference proteome</keyword>
<dbReference type="SUPFAM" id="SSF52540">
    <property type="entry name" value="P-loop containing nucleoside triphosphate hydrolases"/>
    <property type="match status" value="1"/>
</dbReference>
<feature type="region of interest" description="Disordered" evidence="6">
    <location>
        <begin position="925"/>
        <end position="951"/>
    </location>
</feature>
<feature type="domain" description="Peptidase S8/S53" evidence="8">
    <location>
        <begin position="1371"/>
        <end position="1511"/>
    </location>
</feature>
<evidence type="ECO:0000256" key="4">
    <source>
        <dbReference type="ARBA" id="ARBA00022989"/>
    </source>
</evidence>
<comment type="subcellular location">
    <subcellularLocation>
        <location evidence="1">Membrane</location>
        <topology evidence="1">Multi-pass membrane protein</topology>
    </subcellularLocation>
</comment>
<gene>
    <name evidence="10" type="ORF">FNAPI_5379</name>
</gene>
<reference evidence="10 11" key="1">
    <citation type="submission" date="2020-05" db="EMBL/GenBank/DDBJ databases">
        <title>Identification and distribution of gene clusters putatively required for synthesis of sphingolipid metabolism inhibitors in phylogenetically diverse species of the filamentous fungus Fusarium.</title>
        <authorList>
            <person name="Kim H.-S."/>
            <person name="Busman M."/>
            <person name="Brown D.W."/>
            <person name="Divon H."/>
            <person name="Uhlig S."/>
            <person name="Proctor R.H."/>
        </authorList>
    </citation>
    <scope>NUCLEOTIDE SEQUENCE [LARGE SCALE GENOMIC DNA]</scope>
    <source>
        <strain evidence="10 11">NRRL 25196</strain>
    </source>
</reference>
<evidence type="ECO:0000313" key="11">
    <source>
        <dbReference type="Proteomes" id="UP000574317"/>
    </source>
</evidence>
<dbReference type="Gene3D" id="3.40.50.300">
    <property type="entry name" value="P-loop containing nucleotide triphosphate hydrolases"/>
    <property type="match status" value="1"/>
</dbReference>
<dbReference type="PROSITE" id="PS00218">
    <property type="entry name" value="AMINO_ACID_PERMEASE_1"/>
    <property type="match status" value="1"/>
</dbReference>
<feature type="compositionally biased region" description="Low complexity" evidence="6">
    <location>
        <begin position="936"/>
        <end position="951"/>
    </location>
</feature>
<dbReference type="GO" id="GO:0043531">
    <property type="term" value="F:ADP binding"/>
    <property type="evidence" value="ECO:0007669"/>
    <property type="project" value="InterPro"/>
</dbReference>
<dbReference type="InterPro" id="IPR053137">
    <property type="entry name" value="NLR-like"/>
</dbReference>
<evidence type="ECO:0000256" key="3">
    <source>
        <dbReference type="ARBA" id="ARBA00022692"/>
    </source>
</evidence>
<dbReference type="InterPro" id="IPR000209">
    <property type="entry name" value="Peptidase_S8/S53_dom"/>
</dbReference>
<evidence type="ECO:0000256" key="5">
    <source>
        <dbReference type="ARBA" id="ARBA00023136"/>
    </source>
</evidence>
<proteinExistence type="predicted"/>
<dbReference type="InterPro" id="IPR036852">
    <property type="entry name" value="Peptidase_S8/S53_dom_sf"/>
</dbReference>
<evidence type="ECO:0000256" key="1">
    <source>
        <dbReference type="ARBA" id="ARBA00004141"/>
    </source>
</evidence>
<dbReference type="GO" id="GO:0055085">
    <property type="term" value="P:transmembrane transport"/>
    <property type="evidence" value="ECO:0007669"/>
    <property type="project" value="InterPro"/>
</dbReference>
<dbReference type="Proteomes" id="UP000574317">
    <property type="component" value="Unassembled WGS sequence"/>
</dbReference>
<feature type="transmembrane region" description="Helical" evidence="7">
    <location>
        <begin position="41"/>
        <end position="59"/>
    </location>
</feature>
<accession>A0A8H5JLH2</accession>
<dbReference type="GO" id="GO:0004252">
    <property type="term" value="F:serine-type endopeptidase activity"/>
    <property type="evidence" value="ECO:0007669"/>
    <property type="project" value="InterPro"/>
</dbReference>
<dbReference type="GO" id="GO:0009116">
    <property type="term" value="P:nucleoside metabolic process"/>
    <property type="evidence" value="ECO:0007669"/>
    <property type="project" value="InterPro"/>
</dbReference>
<evidence type="ECO:0000259" key="9">
    <source>
        <dbReference type="Pfam" id="PF00931"/>
    </source>
</evidence>
<dbReference type="Gene3D" id="3.40.50.200">
    <property type="entry name" value="Peptidase S8/S53 domain"/>
    <property type="match status" value="1"/>
</dbReference>
<keyword evidence="5 7" id="KW-0472">Membrane</keyword>
<dbReference type="InterPro" id="IPR004840">
    <property type="entry name" value="Amino_acid_permease_CS"/>
</dbReference>
<dbReference type="InterPro" id="IPR002182">
    <property type="entry name" value="NB-ARC"/>
</dbReference>
<keyword evidence="2" id="KW-0813">Transport</keyword>
<dbReference type="Gene3D" id="2.60.40.640">
    <property type="match status" value="1"/>
</dbReference>
<dbReference type="PANTHER" id="PTHR46082:SF11">
    <property type="entry name" value="AAA+ ATPASE DOMAIN-CONTAINING PROTEIN-RELATED"/>
    <property type="match status" value="1"/>
</dbReference>
<dbReference type="PANTHER" id="PTHR46082">
    <property type="entry name" value="ATP/GTP-BINDING PROTEIN-RELATED"/>
    <property type="match status" value="1"/>
</dbReference>